<dbReference type="InterPro" id="IPR036396">
    <property type="entry name" value="Cyt_P450_sf"/>
</dbReference>
<dbReference type="PROSITE" id="PS00086">
    <property type="entry name" value="CYTOCHROME_P450"/>
    <property type="match status" value="1"/>
</dbReference>
<name>A0A3R9X8K9_9SPHN</name>
<feature type="binding site" description="axial binding residue" evidence="8">
    <location>
        <position position="417"/>
    </location>
    <ligand>
        <name>heme</name>
        <dbReference type="ChEBI" id="CHEBI:30413"/>
    </ligand>
    <ligandPart>
        <name>Fe</name>
        <dbReference type="ChEBI" id="CHEBI:18248"/>
    </ligandPart>
</feature>
<dbReference type="Gene3D" id="1.10.630.10">
    <property type="entry name" value="Cytochrome P450"/>
    <property type="match status" value="1"/>
</dbReference>
<keyword evidence="3 8" id="KW-0349">Heme</keyword>
<dbReference type="InterPro" id="IPR002403">
    <property type="entry name" value="Cyt_P450_E_grp-IV"/>
</dbReference>
<dbReference type="PANTHER" id="PTHR24286">
    <property type="entry name" value="CYTOCHROME P450 26"/>
    <property type="match status" value="1"/>
</dbReference>
<dbReference type="InterPro" id="IPR001128">
    <property type="entry name" value="Cyt_P450"/>
</dbReference>
<accession>A0A3R9X8K9</accession>
<protein>
    <submittedName>
        <fullName evidence="10">Cytochrome P450</fullName>
    </submittedName>
</protein>
<evidence type="ECO:0000256" key="4">
    <source>
        <dbReference type="ARBA" id="ARBA00022723"/>
    </source>
</evidence>
<keyword evidence="7 9" id="KW-0503">Monooxygenase</keyword>
<dbReference type="Proteomes" id="UP000274661">
    <property type="component" value="Unassembled WGS sequence"/>
</dbReference>
<evidence type="ECO:0000256" key="7">
    <source>
        <dbReference type="ARBA" id="ARBA00023033"/>
    </source>
</evidence>
<reference evidence="10 11" key="1">
    <citation type="submission" date="2018-12" db="EMBL/GenBank/DDBJ databases">
        <title>Sphingomonas sp. HMF7854 Genome sequencing and assembly.</title>
        <authorList>
            <person name="Cha I."/>
            <person name="Kang H."/>
            <person name="Kim H."/>
            <person name="Kang J."/>
            <person name="Joh K."/>
        </authorList>
    </citation>
    <scope>NUCLEOTIDE SEQUENCE [LARGE SCALE GENOMIC DNA]</scope>
    <source>
        <strain evidence="10 11">HMF7854</strain>
    </source>
</reference>
<dbReference type="InterPro" id="IPR017972">
    <property type="entry name" value="Cyt_P450_CS"/>
</dbReference>
<dbReference type="GO" id="GO:0005506">
    <property type="term" value="F:iron ion binding"/>
    <property type="evidence" value="ECO:0007669"/>
    <property type="project" value="InterPro"/>
</dbReference>
<evidence type="ECO:0000313" key="11">
    <source>
        <dbReference type="Proteomes" id="UP000274661"/>
    </source>
</evidence>
<dbReference type="PRINTS" id="PR00385">
    <property type="entry name" value="P450"/>
</dbReference>
<dbReference type="GO" id="GO:0016125">
    <property type="term" value="P:sterol metabolic process"/>
    <property type="evidence" value="ECO:0007669"/>
    <property type="project" value="TreeGrafter"/>
</dbReference>
<dbReference type="GO" id="GO:0004497">
    <property type="term" value="F:monooxygenase activity"/>
    <property type="evidence" value="ECO:0007669"/>
    <property type="project" value="UniProtKB-KW"/>
</dbReference>
<dbReference type="GO" id="GO:0016705">
    <property type="term" value="F:oxidoreductase activity, acting on paired donors, with incorporation or reduction of molecular oxygen"/>
    <property type="evidence" value="ECO:0007669"/>
    <property type="project" value="InterPro"/>
</dbReference>
<keyword evidence="5 9" id="KW-0560">Oxidoreductase</keyword>
<evidence type="ECO:0000256" key="8">
    <source>
        <dbReference type="PIRSR" id="PIRSR602403-1"/>
    </source>
</evidence>
<evidence type="ECO:0000256" key="5">
    <source>
        <dbReference type="ARBA" id="ARBA00023002"/>
    </source>
</evidence>
<keyword evidence="4 8" id="KW-0479">Metal-binding</keyword>
<dbReference type="PANTHER" id="PTHR24286:SF24">
    <property type="entry name" value="LANOSTEROL 14-ALPHA DEMETHYLASE"/>
    <property type="match status" value="1"/>
</dbReference>
<evidence type="ECO:0000313" key="10">
    <source>
        <dbReference type="EMBL" id="RST31338.1"/>
    </source>
</evidence>
<evidence type="ECO:0000256" key="6">
    <source>
        <dbReference type="ARBA" id="ARBA00023004"/>
    </source>
</evidence>
<comment type="caution">
    <text evidence="10">The sequence shown here is derived from an EMBL/GenBank/DDBJ whole genome shotgun (WGS) entry which is preliminary data.</text>
</comment>
<dbReference type="GO" id="GO:0020037">
    <property type="term" value="F:heme binding"/>
    <property type="evidence" value="ECO:0007669"/>
    <property type="project" value="InterPro"/>
</dbReference>
<evidence type="ECO:0000256" key="3">
    <source>
        <dbReference type="ARBA" id="ARBA00022617"/>
    </source>
</evidence>
<dbReference type="Pfam" id="PF00067">
    <property type="entry name" value="p450"/>
    <property type="match status" value="2"/>
</dbReference>
<sequence>MNAPVDVRRASKIRDLARVTRPLGSPLCAPAAADLEHIPGKKGLPWVGVLPEAAADPLLFAQRMHQRFGPVHRFYALGEWNVQLVGPEASELLLFDSQRNFSATHGWSRVLGPLFPGGLLLRDFEDHRVHRRAVGSAFKPDLVAAGLQIFENQTRAMIDRVSGTRLFFYRELREVALEAAALGFLGLSPGADSQEFSLAFTALVSATVAILPGWLPGSSLHRGRTGRRLLEKFINARIAERRIGGGDDLFSQLCIARYDDGTPLTNQEIVDHLIFVLAAAHDTLTSCLASTIYFLAAEPDWQAQVRSECRAAGLYKNDVHANVQLLSELPVTDAVIREALRLNTPAPIIWRRAIRRFEFNGITIPAGTPTATNVLLTHRLPEHWRNPEQFDPHRFLLPAPDRHRFAWTPFGGGVHMCLGLHHAMLHAKSFLAQLLERNEVVLDPGYSPRWYWWPNCRPLDGLPVTLVRLSER</sequence>
<comment type="similarity">
    <text evidence="2 9">Belongs to the cytochrome P450 family.</text>
</comment>
<evidence type="ECO:0000256" key="9">
    <source>
        <dbReference type="RuleBase" id="RU000461"/>
    </source>
</evidence>
<dbReference type="RefSeq" id="WP_126719166.1">
    <property type="nucleotide sequence ID" value="NZ_RWJF01000001.1"/>
</dbReference>
<proteinExistence type="inferred from homology"/>
<dbReference type="SUPFAM" id="SSF48264">
    <property type="entry name" value="Cytochrome P450"/>
    <property type="match status" value="1"/>
</dbReference>
<gene>
    <name evidence="10" type="ORF">HMF7854_11175</name>
</gene>
<keyword evidence="11" id="KW-1185">Reference proteome</keyword>
<dbReference type="OrthoDB" id="9764248at2"/>
<organism evidence="10 11">
    <name type="scientific">Sphingomonas ginkgonis</name>
    <dbReference type="NCBI Taxonomy" id="2315330"/>
    <lineage>
        <taxon>Bacteria</taxon>
        <taxon>Pseudomonadati</taxon>
        <taxon>Pseudomonadota</taxon>
        <taxon>Alphaproteobacteria</taxon>
        <taxon>Sphingomonadales</taxon>
        <taxon>Sphingomonadaceae</taxon>
        <taxon>Sphingomonas</taxon>
    </lineage>
</organism>
<keyword evidence="6 8" id="KW-0408">Iron</keyword>
<dbReference type="EMBL" id="RWJF01000001">
    <property type="protein sequence ID" value="RST31338.1"/>
    <property type="molecule type" value="Genomic_DNA"/>
</dbReference>
<comment type="cofactor">
    <cofactor evidence="1 8">
        <name>heme</name>
        <dbReference type="ChEBI" id="CHEBI:30413"/>
    </cofactor>
</comment>
<evidence type="ECO:0000256" key="2">
    <source>
        <dbReference type="ARBA" id="ARBA00010617"/>
    </source>
</evidence>
<dbReference type="AlphaFoldDB" id="A0A3R9X8K9"/>
<dbReference type="PRINTS" id="PR00465">
    <property type="entry name" value="EP450IV"/>
</dbReference>
<evidence type="ECO:0000256" key="1">
    <source>
        <dbReference type="ARBA" id="ARBA00001971"/>
    </source>
</evidence>